<feature type="transmembrane region" description="Helical" evidence="1">
    <location>
        <begin position="21"/>
        <end position="47"/>
    </location>
</feature>
<reference evidence="2 3" key="1">
    <citation type="submission" date="2019-03" db="EMBL/GenBank/DDBJ databases">
        <title>Genomic Encyclopedia of Type Strains, Phase IV (KMG-IV): sequencing the most valuable type-strain genomes for metagenomic binning, comparative biology and taxonomic classification.</title>
        <authorList>
            <person name="Goeker M."/>
        </authorList>
    </citation>
    <scope>NUCLEOTIDE SEQUENCE [LARGE SCALE GENOMIC DNA]</scope>
    <source>
        <strain evidence="2 3">DSM 45765</strain>
    </source>
</reference>
<comment type="caution">
    <text evidence="2">The sequence shown here is derived from an EMBL/GenBank/DDBJ whole genome shotgun (WGS) entry which is preliminary data.</text>
</comment>
<dbReference type="AlphaFoldDB" id="A0A4R2QNE3"/>
<protein>
    <submittedName>
        <fullName evidence="2">Uncharacterized protein</fullName>
    </submittedName>
</protein>
<dbReference type="Proteomes" id="UP000294911">
    <property type="component" value="Unassembled WGS sequence"/>
</dbReference>
<keyword evidence="1" id="KW-0812">Transmembrane</keyword>
<organism evidence="2 3">
    <name type="scientific">Tamaricihabitans halophyticus</name>
    <dbReference type="NCBI Taxonomy" id="1262583"/>
    <lineage>
        <taxon>Bacteria</taxon>
        <taxon>Bacillati</taxon>
        <taxon>Actinomycetota</taxon>
        <taxon>Actinomycetes</taxon>
        <taxon>Pseudonocardiales</taxon>
        <taxon>Pseudonocardiaceae</taxon>
        <taxon>Tamaricihabitans</taxon>
    </lineage>
</organism>
<keyword evidence="3" id="KW-1185">Reference proteome</keyword>
<evidence type="ECO:0000256" key="1">
    <source>
        <dbReference type="SAM" id="Phobius"/>
    </source>
</evidence>
<evidence type="ECO:0000313" key="2">
    <source>
        <dbReference type="EMBL" id="TCP48581.1"/>
    </source>
</evidence>
<keyword evidence="1" id="KW-1133">Transmembrane helix</keyword>
<keyword evidence="1" id="KW-0472">Membrane</keyword>
<evidence type="ECO:0000313" key="3">
    <source>
        <dbReference type="Proteomes" id="UP000294911"/>
    </source>
</evidence>
<dbReference type="RefSeq" id="WP_132878852.1">
    <property type="nucleotide sequence ID" value="NZ_SLXQ01000010.1"/>
</dbReference>
<feature type="transmembrane region" description="Helical" evidence="1">
    <location>
        <begin position="86"/>
        <end position="104"/>
    </location>
</feature>
<accession>A0A4R2QNE3</accession>
<gene>
    <name evidence="2" type="ORF">EV191_110141</name>
</gene>
<proteinExistence type="predicted"/>
<name>A0A4R2QNE3_9PSEU</name>
<feature type="transmembrane region" description="Helical" evidence="1">
    <location>
        <begin position="53"/>
        <end position="74"/>
    </location>
</feature>
<sequence>MAREPQPSDSKSRKTAKVTLLVLEVLLRAYLIAAAVFSSLGCFWIGIFHVVWLPAKIAMIAAGIVGFVLSIYLFRRQKPLRIQVPACLGIAAFNVTLFLVAMRTDFGS</sequence>
<dbReference type="EMBL" id="SLXQ01000010">
    <property type="protein sequence ID" value="TCP48581.1"/>
    <property type="molecule type" value="Genomic_DNA"/>
</dbReference>